<evidence type="ECO:0000313" key="5">
    <source>
        <dbReference type="Proteomes" id="UP000663879"/>
    </source>
</evidence>
<dbReference type="AlphaFoldDB" id="A0A813PZZ0"/>
<evidence type="ECO:0000256" key="3">
    <source>
        <dbReference type="SAM" id="SignalP"/>
    </source>
</evidence>
<dbReference type="InterPro" id="IPR050975">
    <property type="entry name" value="Sleep_regulator"/>
</dbReference>
<dbReference type="EMBL" id="CAJNOC010000431">
    <property type="protein sequence ID" value="CAF0760833.1"/>
    <property type="molecule type" value="Genomic_DNA"/>
</dbReference>
<evidence type="ECO:0000256" key="2">
    <source>
        <dbReference type="ARBA" id="ARBA00023180"/>
    </source>
</evidence>
<evidence type="ECO:0008006" key="6">
    <source>
        <dbReference type="Google" id="ProtNLM"/>
    </source>
</evidence>
<dbReference type="PANTHER" id="PTHR33562">
    <property type="entry name" value="ATILLA, ISOFORM B-RELATED-RELATED"/>
    <property type="match status" value="1"/>
</dbReference>
<dbReference type="GO" id="GO:0032222">
    <property type="term" value="P:regulation of synaptic transmission, cholinergic"/>
    <property type="evidence" value="ECO:0007669"/>
    <property type="project" value="InterPro"/>
</dbReference>
<dbReference type="Proteomes" id="UP000663879">
    <property type="component" value="Unassembled WGS sequence"/>
</dbReference>
<dbReference type="OrthoDB" id="6420171at2759"/>
<dbReference type="InterPro" id="IPR045860">
    <property type="entry name" value="Snake_toxin-like_sf"/>
</dbReference>
<feature type="chain" id="PRO_5032990081" description="Protein quiver" evidence="3">
    <location>
        <begin position="20"/>
        <end position="137"/>
    </location>
</feature>
<dbReference type="GO" id="GO:0030431">
    <property type="term" value="P:sleep"/>
    <property type="evidence" value="ECO:0007669"/>
    <property type="project" value="InterPro"/>
</dbReference>
<evidence type="ECO:0000256" key="1">
    <source>
        <dbReference type="ARBA" id="ARBA00022729"/>
    </source>
</evidence>
<organism evidence="4 5">
    <name type="scientific">Brachionus calyciflorus</name>
    <dbReference type="NCBI Taxonomy" id="104777"/>
    <lineage>
        <taxon>Eukaryota</taxon>
        <taxon>Metazoa</taxon>
        <taxon>Spiralia</taxon>
        <taxon>Gnathifera</taxon>
        <taxon>Rotifera</taxon>
        <taxon>Eurotatoria</taxon>
        <taxon>Monogononta</taxon>
        <taxon>Pseudotrocha</taxon>
        <taxon>Ploima</taxon>
        <taxon>Brachionidae</taxon>
        <taxon>Brachionus</taxon>
    </lineage>
</organism>
<accession>A0A813PZZ0</accession>
<reference evidence="4" key="1">
    <citation type="submission" date="2021-02" db="EMBL/GenBank/DDBJ databases">
        <authorList>
            <person name="Nowell W R."/>
        </authorList>
    </citation>
    <scope>NUCLEOTIDE SEQUENCE</scope>
    <source>
        <strain evidence="4">Ploen Becks lab</strain>
    </source>
</reference>
<name>A0A813PZZ0_9BILA</name>
<keyword evidence="2" id="KW-0325">Glycoprotein</keyword>
<dbReference type="InterPro" id="IPR031424">
    <property type="entry name" value="QVR-like"/>
</dbReference>
<dbReference type="SUPFAM" id="SSF57302">
    <property type="entry name" value="Snake toxin-like"/>
    <property type="match status" value="1"/>
</dbReference>
<protein>
    <recommendedName>
        <fullName evidence="6">Protein quiver</fullName>
    </recommendedName>
</protein>
<keyword evidence="1 3" id="KW-0732">Signal</keyword>
<feature type="signal peptide" evidence="3">
    <location>
        <begin position="1"/>
        <end position="19"/>
    </location>
</feature>
<gene>
    <name evidence="4" type="ORF">OXX778_LOCUS4420</name>
</gene>
<sequence>MKFLISVGLFLALSSMALAQNQSGNKIRCYQCNQAENNGCSDPFKGDDTYLKECDNGETFCRKIVQNVNDVTTVIRQCAKELYKENYEGCYKTPGKASQSVCTCKGNSDKGCNSSLKLKSSILGFVMSIILSVVLLK</sequence>
<keyword evidence="5" id="KW-1185">Reference proteome</keyword>
<comment type="caution">
    <text evidence="4">The sequence shown here is derived from an EMBL/GenBank/DDBJ whole genome shotgun (WGS) entry which is preliminary data.</text>
</comment>
<evidence type="ECO:0000313" key="4">
    <source>
        <dbReference type="EMBL" id="CAF0760833.1"/>
    </source>
</evidence>
<proteinExistence type="predicted"/>
<dbReference type="Pfam" id="PF17064">
    <property type="entry name" value="QVR"/>
    <property type="match status" value="1"/>
</dbReference>